<protein>
    <submittedName>
        <fullName evidence="3">PadR family transcriptional regulator</fullName>
    </submittedName>
</protein>
<dbReference type="PANTHER" id="PTHR43252">
    <property type="entry name" value="TRANSCRIPTIONAL REGULATOR YQJI"/>
    <property type="match status" value="1"/>
</dbReference>
<gene>
    <name evidence="3" type="ORF">ER308_09525</name>
</gene>
<evidence type="ECO:0000259" key="2">
    <source>
        <dbReference type="Pfam" id="PF10400"/>
    </source>
</evidence>
<evidence type="ECO:0000259" key="1">
    <source>
        <dbReference type="Pfam" id="PF03551"/>
    </source>
</evidence>
<dbReference type="InterPro" id="IPR036390">
    <property type="entry name" value="WH_DNA-bd_sf"/>
</dbReference>
<dbReference type="AlphaFoldDB" id="A0A411YEX4"/>
<evidence type="ECO:0000313" key="4">
    <source>
        <dbReference type="Proteomes" id="UP000291469"/>
    </source>
</evidence>
<dbReference type="Proteomes" id="UP000291469">
    <property type="component" value="Chromosome"/>
</dbReference>
<dbReference type="Pfam" id="PF03551">
    <property type="entry name" value="PadR"/>
    <property type="match status" value="1"/>
</dbReference>
<accession>A0A411YEX4</accession>
<dbReference type="InterPro" id="IPR005149">
    <property type="entry name" value="Tscrpt_reg_PadR_N"/>
</dbReference>
<dbReference type="RefSeq" id="WP_131154765.1">
    <property type="nucleotide sequence ID" value="NZ_CP036402.1"/>
</dbReference>
<keyword evidence="4" id="KW-1185">Reference proteome</keyword>
<feature type="domain" description="Transcription regulator PadR C-terminal" evidence="2">
    <location>
        <begin position="89"/>
        <end position="167"/>
    </location>
</feature>
<evidence type="ECO:0000313" key="3">
    <source>
        <dbReference type="EMBL" id="QBI19768.1"/>
    </source>
</evidence>
<dbReference type="Gene3D" id="1.10.10.10">
    <property type="entry name" value="Winged helix-like DNA-binding domain superfamily/Winged helix DNA-binding domain"/>
    <property type="match status" value="1"/>
</dbReference>
<feature type="domain" description="Transcription regulator PadR N-terminal" evidence="1">
    <location>
        <begin position="7"/>
        <end position="77"/>
    </location>
</feature>
<dbReference type="KEGG" id="erz:ER308_09525"/>
<sequence length="181" mass="20578">MPLRHALLGMLSEHPHSGWDLTKRFEQSLGNVWTASHSQVYTELGKLEVEGLIEVVGTGARGRKDYAATEAGRAEATRWLRETEPSRSVRNEPILRVFLLWLLEPEEARAYLERERDRHAEQLAFYEQLAHDWPCDSAAVDASRIALEAGLRVERAYVEWAEWAAARYCQADETRDGDASG</sequence>
<dbReference type="PANTHER" id="PTHR43252:SF4">
    <property type="entry name" value="TRANSCRIPTIONAL REGULATORY PROTEIN"/>
    <property type="match status" value="1"/>
</dbReference>
<reference evidence="3 4" key="1">
    <citation type="submission" date="2019-01" db="EMBL/GenBank/DDBJ databases">
        <title>Egibacter rhizosphaerae EGI 80759T.</title>
        <authorList>
            <person name="Chen D.-D."/>
            <person name="Tian Y."/>
            <person name="Jiao J.-Y."/>
            <person name="Zhang X.-T."/>
            <person name="Zhang Y.-G."/>
            <person name="Zhang Y."/>
            <person name="Xiao M."/>
            <person name="Shu W.-S."/>
            <person name="Li W.-J."/>
        </authorList>
    </citation>
    <scope>NUCLEOTIDE SEQUENCE [LARGE SCALE GENOMIC DNA]</scope>
    <source>
        <strain evidence="3 4">EGI 80759</strain>
    </source>
</reference>
<organism evidence="3 4">
    <name type="scientific">Egibacter rhizosphaerae</name>
    <dbReference type="NCBI Taxonomy" id="1670831"/>
    <lineage>
        <taxon>Bacteria</taxon>
        <taxon>Bacillati</taxon>
        <taxon>Actinomycetota</taxon>
        <taxon>Nitriliruptoria</taxon>
        <taxon>Egibacterales</taxon>
        <taxon>Egibacteraceae</taxon>
        <taxon>Egibacter</taxon>
    </lineage>
</organism>
<dbReference type="EMBL" id="CP036402">
    <property type="protein sequence ID" value="QBI19768.1"/>
    <property type="molecule type" value="Genomic_DNA"/>
</dbReference>
<dbReference type="InterPro" id="IPR036388">
    <property type="entry name" value="WH-like_DNA-bd_sf"/>
</dbReference>
<dbReference type="OrthoDB" id="3186544at2"/>
<dbReference type="SUPFAM" id="SSF46785">
    <property type="entry name" value="Winged helix' DNA-binding domain"/>
    <property type="match status" value="1"/>
</dbReference>
<proteinExistence type="predicted"/>
<dbReference type="Pfam" id="PF10400">
    <property type="entry name" value="Vir_act_alpha_C"/>
    <property type="match status" value="1"/>
</dbReference>
<dbReference type="Gene3D" id="6.10.140.190">
    <property type="match status" value="1"/>
</dbReference>
<dbReference type="InterPro" id="IPR018309">
    <property type="entry name" value="Tscrpt_reg_PadR_C"/>
</dbReference>
<name>A0A411YEX4_9ACTN</name>